<dbReference type="SUPFAM" id="SSF50630">
    <property type="entry name" value="Acid proteases"/>
    <property type="match status" value="1"/>
</dbReference>
<dbReference type="GeneID" id="19193909"/>
<dbReference type="GO" id="GO:0004190">
    <property type="term" value="F:aspartic-type endopeptidase activity"/>
    <property type="evidence" value="ECO:0007669"/>
    <property type="project" value="UniProtKB-KW"/>
</dbReference>
<evidence type="ECO:0008006" key="5">
    <source>
        <dbReference type="Google" id="ProtNLM"/>
    </source>
</evidence>
<dbReference type="Gene3D" id="2.40.70.10">
    <property type="entry name" value="Acid Proteases"/>
    <property type="match status" value="1"/>
</dbReference>
<dbReference type="AlphaFoldDB" id="W9WTB6"/>
<dbReference type="RefSeq" id="XP_007747982.1">
    <property type="nucleotide sequence ID" value="XM_007749792.1"/>
</dbReference>
<dbReference type="OrthoDB" id="4149874at2759"/>
<feature type="compositionally biased region" description="Polar residues" evidence="2">
    <location>
        <begin position="150"/>
        <end position="164"/>
    </location>
</feature>
<dbReference type="InterPro" id="IPR021109">
    <property type="entry name" value="Peptidase_aspartic_dom_sf"/>
</dbReference>
<dbReference type="HOGENOM" id="CLU_857896_0_0_1"/>
<proteinExistence type="predicted"/>
<dbReference type="EMBL" id="AMGX01000015">
    <property type="protein sequence ID" value="EXJ67866.1"/>
    <property type="molecule type" value="Genomic_DNA"/>
</dbReference>
<dbReference type="InterPro" id="IPR001969">
    <property type="entry name" value="Aspartic_peptidase_AS"/>
</dbReference>
<keyword evidence="1" id="KW-0378">Hydrolase</keyword>
<comment type="caution">
    <text evidence="3">The sequence shown here is derived from an EMBL/GenBank/DDBJ whole genome shotgun (WGS) entry which is preliminary data.</text>
</comment>
<evidence type="ECO:0000256" key="1">
    <source>
        <dbReference type="ARBA" id="ARBA00022750"/>
    </source>
</evidence>
<evidence type="ECO:0000313" key="4">
    <source>
        <dbReference type="Proteomes" id="UP000019471"/>
    </source>
</evidence>
<keyword evidence="4" id="KW-1185">Reference proteome</keyword>
<organism evidence="3 4">
    <name type="scientific">Cladophialophora psammophila CBS 110553</name>
    <dbReference type="NCBI Taxonomy" id="1182543"/>
    <lineage>
        <taxon>Eukaryota</taxon>
        <taxon>Fungi</taxon>
        <taxon>Dikarya</taxon>
        <taxon>Ascomycota</taxon>
        <taxon>Pezizomycotina</taxon>
        <taxon>Eurotiomycetes</taxon>
        <taxon>Chaetothyriomycetidae</taxon>
        <taxon>Chaetothyriales</taxon>
        <taxon>Herpotrichiellaceae</taxon>
        <taxon>Cladophialophora</taxon>
    </lineage>
</organism>
<reference evidence="3 4" key="1">
    <citation type="submission" date="2013-03" db="EMBL/GenBank/DDBJ databases">
        <title>The Genome Sequence of Cladophialophora psammophila CBS 110553.</title>
        <authorList>
            <consortium name="The Broad Institute Genomics Platform"/>
            <person name="Cuomo C."/>
            <person name="de Hoog S."/>
            <person name="Gorbushina A."/>
            <person name="Walker B."/>
            <person name="Young S.K."/>
            <person name="Zeng Q."/>
            <person name="Gargeya S."/>
            <person name="Fitzgerald M."/>
            <person name="Haas B."/>
            <person name="Abouelleil A."/>
            <person name="Allen A.W."/>
            <person name="Alvarado L."/>
            <person name="Arachchi H.M."/>
            <person name="Berlin A.M."/>
            <person name="Chapman S.B."/>
            <person name="Gainer-Dewar J."/>
            <person name="Goldberg J."/>
            <person name="Griggs A."/>
            <person name="Gujja S."/>
            <person name="Hansen M."/>
            <person name="Howarth C."/>
            <person name="Imamovic A."/>
            <person name="Ireland A."/>
            <person name="Larimer J."/>
            <person name="McCowan C."/>
            <person name="Murphy C."/>
            <person name="Pearson M."/>
            <person name="Poon T.W."/>
            <person name="Priest M."/>
            <person name="Roberts A."/>
            <person name="Saif S."/>
            <person name="Shea T."/>
            <person name="Sisk P."/>
            <person name="Sykes S."/>
            <person name="Wortman J."/>
            <person name="Nusbaum C."/>
            <person name="Birren B."/>
        </authorList>
    </citation>
    <scope>NUCLEOTIDE SEQUENCE [LARGE SCALE GENOMIC DNA]</scope>
    <source>
        <strain evidence="3 4">CBS 110553</strain>
    </source>
</reference>
<dbReference type="Proteomes" id="UP000019471">
    <property type="component" value="Unassembled WGS sequence"/>
</dbReference>
<name>W9WTB6_9EURO</name>
<accession>W9WTB6</accession>
<keyword evidence="1" id="KW-0645">Protease</keyword>
<feature type="region of interest" description="Disordered" evidence="2">
    <location>
        <begin position="142"/>
        <end position="192"/>
    </location>
</feature>
<keyword evidence="1" id="KW-0064">Aspartyl protease</keyword>
<evidence type="ECO:0000256" key="2">
    <source>
        <dbReference type="SAM" id="MobiDB-lite"/>
    </source>
</evidence>
<evidence type="ECO:0000313" key="3">
    <source>
        <dbReference type="EMBL" id="EXJ67866.1"/>
    </source>
</evidence>
<sequence length="332" mass="36047">MPSLPGDRRRRLLQRLESVLRLPVNTPHASWIRSGGAEGLHTAAPVITAESAIPAEPVVPVEPPQPPPRTFDITPQPSNHPINVAIEDAAQLDKCPTATPLTSVLWLRGVENIDQFQKAVDDSYKGDLESDSSLGEVMIFGEDAIPDGSNPLQEQSSCSTQDTVLGTGRDGVLDRRPAGDGDSDTSGAPGSKGFSALFDTGAQVSVIPLKTLRRLKKGFTKFSHLHPELQSQMALGDFRGQKHQPLGLVPLLWSLDAFPSVIFNTTFWVVDGNTENDLIIGKDVMRDAYIAIKKEKKFRSRDPRRFIKNAIHGSVGILRKVSMGNLRGAPGL</sequence>
<dbReference type="GO" id="GO:0006508">
    <property type="term" value="P:proteolysis"/>
    <property type="evidence" value="ECO:0007669"/>
    <property type="project" value="InterPro"/>
</dbReference>
<dbReference type="PROSITE" id="PS00141">
    <property type="entry name" value="ASP_PROTEASE"/>
    <property type="match status" value="1"/>
</dbReference>
<dbReference type="CDD" id="cd00303">
    <property type="entry name" value="retropepsin_like"/>
    <property type="match status" value="1"/>
</dbReference>
<protein>
    <recommendedName>
        <fullName evidence="5">Peptidase A2 domain-containing protein</fullName>
    </recommendedName>
</protein>
<gene>
    <name evidence="3" type="ORF">A1O5_09213</name>
</gene>